<proteinExistence type="predicted"/>
<sequence length="120" mass="13369">MSRSEREEYSDCDEEMEVDIHTSMSDDGVRDQESNGMRADNAHQSRNVRTRIDGPNLGCMDRTLIPYRTSFFFGGGKENDRTSLSCYLEGAIDMKGGYVGHCNVGTDIKQASFLGQRGVS</sequence>
<accession>A0A3P6A073</accession>
<dbReference type="AlphaFoldDB" id="A0A3P6A073"/>
<feature type="region of interest" description="Disordered" evidence="1">
    <location>
        <begin position="1"/>
        <end position="47"/>
    </location>
</feature>
<evidence type="ECO:0000313" key="2">
    <source>
        <dbReference type="EMBL" id="VDC85862.1"/>
    </source>
</evidence>
<organism evidence="2">
    <name type="scientific">Brassica oleracea</name>
    <name type="common">Wild cabbage</name>
    <dbReference type="NCBI Taxonomy" id="3712"/>
    <lineage>
        <taxon>Eukaryota</taxon>
        <taxon>Viridiplantae</taxon>
        <taxon>Streptophyta</taxon>
        <taxon>Embryophyta</taxon>
        <taxon>Tracheophyta</taxon>
        <taxon>Spermatophyta</taxon>
        <taxon>Magnoliopsida</taxon>
        <taxon>eudicotyledons</taxon>
        <taxon>Gunneridae</taxon>
        <taxon>Pentapetalae</taxon>
        <taxon>rosids</taxon>
        <taxon>malvids</taxon>
        <taxon>Brassicales</taxon>
        <taxon>Brassicaceae</taxon>
        <taxon>Brassiceae</taxon>
        <taxon>Brassica</taxon>
    </lineage>
</organism>
<dbReference type="EMBL" id="LR031872">
    <property type="protein sequence ID" value="VDC85862.1"/>
    <property type="molecule type" value="Genomic_DNA"/>
</dbReference>
<evidence type="ECO:0000256" key="1">
    <source>
        <dbReference type="SAM" id="MobiDB-lite"/>
    </source>
</evidence>
<name>A0A3P6A073_BRAOL</name>
<gene>
    <name evidence="2" type="ORF">BOLC3T13061H</name>
</gene>
<protein>
    <submittedName>
        <fullName evidence="2">Uncharacterized protein</fullName>
    </submittedName>
</protein>
<reference evidence="2" key="1">
    <citation type="submission" date="2018-11" db="EMBL/GenBank/DDBJ databases">
        <authorList>
            <consortium name="Genoscope - CEA"/>
            <person name="William W."/>
        </authorList>
    </citation>
    <scope>NUCLEOTIDE SEQUENCE</scope>
</reference>